<sequence length="472" mass="55482">MLLNDEQKRTQISSSHRLINLTRKLRHNLDVDGGYGENHEIIDPYFFIHDILADLENKLNISISKRQSALLKRIKTKKDQYSSSPLTPIEYATEAIFDNYFFKNNDDYVNRLETSTLIKESIDRYGKIMLVMPVLSRKPFSPIKNKGIFPDLGEINTLLRCAKLAKLISNISGFPCEFLILADGHKYNRACKTPHEVVSLYQQSLRYWVNYLHIDEYVKITDYEEWIVNADEVNWQLNRECLYNTIYQDISKKYDKAFCFNDLDTTFNTMELDELGKQLKYTYWSIMTSVNYTSLYPKWSRGMQIYTKENQNFYLSFISASHYSLERIKKSHLFVPDLVGDMSHCAVDIIMNMRNENWEAAKRYVSISLADRQLNTIFRKIPTALKLTIHAKKGEFNFIATNQKSYSMTAQHTVAGIKRQNDSITVDYQYRLTREAEKQTGVYIHTPNHRHSEFDPLYEMSLIKQPIYYITK</sequence>
<evidence type="ECO:0008006" key="3">
    <source>
        <dbReference type="Google" id="ProtNLM"/>
    </source>
</evidence>
<evidence type="ECO:0000313" key="2">
    <source>
        <dbReference type="Proteomes" id="UP000002736"/>
    </source>
</evidence>
<dbReference type="AlphaFoldDB" id="C6DDT3"/>
<gene>
    <name evidence="1" type="ordered locus">PC1_1501</name>
</gene>
<reference evidence="1 2" key="1">
    <citation type="submission" date="2009-07" db="EMBL/GenBank/DDBJ databases">
        <title>Complete sequence of Pectobacterium carotovorum subsp. carotovorum PC1.</title>
        <authorList>
            <consortium name="US DOE Joint Genome Institute"/>
            <person name="Lucas S."/>
            <person name="Copeland A."/>
            <person name="Lapidus A."/>
            <person name="Glavina del Rio T."/>
            <person name="Tice H."/>
            <person name="Bruce D."/>
            <person name="Goodwin L."/>
            <person name="Pitluck S."/>
            <person name="Munk A.C."/>
            <person name="Brettin T."/>
            <person name="Detter J.C."/>
            <person name="Han C."/>
            <person name="Tapia R."/>
            <person name="Larimer F."/>
            <person name="Land M."/>
            <person name="Hauser L."/>
            <person name="Kyrpides N."/>
            <person name="Mikhailova N."/>
            <person name="Balakrishnan V."/>
            <person name="Glasner J."/>
            <person name="Perna N.T."/>
        </authorList>
    </citation>
    <scope>NUCLEOTIDE SEQUENCE [LARGE SCALE GENOMIC DNA]</scope>
    <source>
        <strain evidence="1 2">PC1</strain>
    </source>
</reference>
<organism evidence="1 2">
    <name type="scientific">Pectobacterium carotovorum subsp. carotovorum (strain PC1)</name>
    <dbReference type="NCBI Taxonomy" id="561230"/>
    <lineage>
        <taxon>Bacteria</taxon>
        <taxon>Pseudomonadati</taxon>
        <taxon>Pseudomonadota</taxon>
        <taxon>Gammaproteobacteria</taxon>
        <taxon>Enterobacterales</taxon>
        <taxon>Pectobacteriaceae</taxon>
        <taxon>Pectobacterium</taxon>
    </lineage>
</organism>
<protein>
    <recommendedName>
        <fullName evidence="3">Pyoverdine/dityrosine biosynthesis protein</fullName>
    </recommendedName>
</protein>
<dbReference type="eggNOG" id="COG3207">
    <property type="taxonomic scope" value="Bacteria"/>
</dbReference>
<dbReference type="Pfam" id="PF05141">
    <property type="entry name" value="DIT1_PvcA"/>
    <property type="match status" value="1"/>
</dbReference>
<name>C6DDT3_PECCP</name>
<dbReference type="Proteomes" id="UP000002736">
    <property type="component" value="Chromosome"/>
</dbReference>
<dbReference type="HOGENOM" id="CLU_544730_0_0_6"/>
<dbReference type="STRING" id="561230.PC1_1501"/>
<accession>C6DDT3</accession>
<proteinExistence type="predicted"/>
<dbReference type="KEGG" id="pct:PC1_1501"/>
<dbReference type="EMBL" id="CP001657">
    <property type="protein sequence ID" value="ACT12545.1"/>
    <property type="molecule type" value="Genomic_DNA"/>
</dbReference>
<dbReference type="InterPro" id="IPR007817">
    <property type="entry name" value="Isocyanide_synthase_DIT1"/>
</dbReference>
<evidence type="ECO:0000313" key="1">
    <source>
        <dbReference type="EMBL" id="ACT12545.1"/>
    </source>
</evidence>